<comment type="similarity">
    <text evidence="3">Belongs to the MNN1/MNT family.</text>
</comment>
<evidence type="ECO:0000256" key="6">
    <source>
        <dbReference type="ARBA" id="ARBA00022968"/>
    </source>
</evidence>
<dbReference type="SUPFAM" id="SSF53448">
    <property type="entry name" value="Nucleotide-diphospho-sugar transferases"/>
    <property type="match status" value="1"/>
</dbReference>
<protein>
    <recommendedName>
        <fullName evidence="13">Glycosyltransferase family 71 protein</fullName>
    </recommendedName>
</protein>
<dbReference type="Pfam" id="PF11051">
    <property type="entry name" value="Mannosyl_trans3"/>
    <property type="match status" value="2"/>
</dbReference>
<keyword evidence="9" id="KW-0472">Membrane</keyword>
<dbReference type="EMBL" id="DAKRPA010000114">
    <property type="protein sequence ID" value="DAZ98170.1"/>
    <property type="molecule type" value="Genomic_DNA"/>
</dbReference>
<evidence type="ECO:0000256" key="3">
    <source>
        <dbReference type="ARBA" id="ARBA00009105"/>
    </source>
</evidence>
<evidence type="ECO:0000256" key="10">
    <source>
        <dbReference type="ARBA" id="ARBA00037847"/>
    </source>
</evidence>
<dbReference type="Proteomes" id="UP001146120">
    <property type="component" value="Unassembled WGS sequence"/>
</dbReference>
<dbReference type="PANTHER" id="PTHR31646:SF1">
    <property type="entry name" value="ALPHA-1,2-MANNOSYLTRANSFERASE MNN2"/>
    <property type="match status" value="1"/>
</dbReference>
<dbReference type="InterPro" id="IPR029044">
    <property type="entry name" value="Nucleotide-diphossugar_trans"/>
</dbReference>
<evidence type="ECO:0000256" key="2">
    <source>
        <dbReference type="ARBA" id="ARBA00004606"/>
    </source>
</evidence>
<proteinExistence type="inferred from homology"/>
<dbReference type="GO" id="GO:0000139">
    <property type="term" value="C:Golgi membrane"/>
    <property type="evidence" value="ECO:0007669"/>
    <property type="project" value="UniProtKB-SubCell"/>
</dbReference>
<dbReference type="PANTHER" id="PTHR31646">
    <property type="entry name" value="ALPHA-1,2-MANNOSYLTRANSFERASE MNN2"/>
    <property type="match status" value="1"/>
</dbReference>
<gene>
    <name evidence="11" type="ORF">N0F65_005636</name>
</gene>
<evidence type="ECO:0000256" key="5">
    <source>
        <dbReference type="ARBA" id="ARBA00022692"/>
    </source>
</evidence>
<comment type="subcellular location">
    <subcellularLocation>
        <location evidence="10">Endomembrane system</location>
        <topology evidence="10">Single-pass membrane protein</topology>
    </subcellularLocation>
    <subcellularLocation>
        <location evidence="1">Golgi apparatus membrane</location>
    </subcellularLocation>
    <subcellularLocation>
        <location evidence="2">Membrane</location>
        <topology evidence="2">Single-pass type II membrane protein</topology>
    </subcellularLocation>
</comment>
<evidence type="ECO:0000313" key="12">
    <source>
        <dbReference type="Proteomes" id="UP001146120"/>
    </source>
</evidence>
<dbReference type="GO" id="GO:0000026">
    <property type="term" value="F:alpha-1,2-mannosyltransferase activity"/>
    <property type="evidence" value="ECO:0007669"/>
    <property type="project" value="TreeGrafter"/>
</dbReference>
<keyword evidence="8" id="KW-0333">Golgi apparatus</keyword>
<evidence type="ECO:0000256" key="8">
    <source>
        <dbReference type="ARBA" id="ARBA00023034"/>
    </source>
</evidence>
<evidence type="ECO:0000256" key="1">
    <source>
        <dbReference type="ARBA" id="ARBA00004394"/>
    </source>
</evidence>
<dbReference type="GO" id="GO:0046354">
    <property type="term" value="P:mannan biosynthetic process"/>
    <property type="evidence" value="ECO:0007669"/>
    <property type="project" value="TreeGrafter"/>
</dbReference>
<keyword evidence="5" id="KW-0812">Transmembrane</keyword>
<evidence type="ECO:0008006" key="13">
    <source>
        <dbReference type="Google" id="ProtNLM"/>
    </source>
</evidence>
<evidence type="ECO:0000256" key="7">
    <source>
        <dbReference type="ARBA" id="ARBA00022989"/>
    </source>
</evidence>
<keyword evidence="7" id="KW-1133">Transmembrane helix</keyword>
<dbReference type="AlphaFoldDB" id="A0AAV2YVZ1"/>
<evidence type="ECO:0000256" key="9">
    <source>
        <dbReference type="ARBA" id="ARBA00023136"/>
    </source>
</evidence>
<comment type="caution">
    <text evidence="11">The sequence shown here is derived from an EMBL/GenBank/DDBJ whole genome shotgun (WGS) entry which is preliminary data.</text>
</comment>
<organism evidence="11 12">
    <name type="scientific">Lagenidium giganteum</name>
    <dbReference type="NCBI Taxonomy" id="4803"/>
    <lineage>
        <taxon>Eukaryota</taxon>
        <taxon>Sar</taxon>
        <taxon>Stramenopiles</taxon>
        <taxon>Oomycota</taxon>
        <taxon>Peronosporomycetes</taxon>
        <taxon>Pythiales</taxon>
        <taxon>Pythiaceae</taxon>
    </lineage>
</organism>
<evidence type="ECO:0000256" key="4">
    <source>
        <dbReference type="ARBA" id="ARBA00022679"/>
    </source>
</evidence>
<sequence>MTFGNAVRGMQMLLPATSEVNDKDSFEWLKIESLADAEGYECVGWHSTQDCTPDGVRTPKRDRLCNAPVERNSAGYCVVRHNTTGELRRVFPLHCKSLRSDVKLYCRDFASMLEVQVKAANHTPVVPLVFEQCQRQLLTENNLDAATTAIDFSRGVIYSIHPGVCTASTHPFAGFATSGALVNLPGVYLREVKDTRATDYNTKLYATFYTAFDNVLLLDADNFAVQDPTYLFSTPQFNSTGAMFWPDFWRPNRTNMDMTNVSLVWDLLGIPFVDMFEQESGQVLINRRAHTRALNTLLYYGLVEPRWPQKLRAVFGDKDLFRFAWMKTNSSFHFIERPAGSAGMMAKSSSTQTQPDRFCGQTMVQHDPKGEIVFLHRNAYKMTSKKRKRIWMYVQQYKRDQPPGLYDVWGVVDKDRFPTANKCWTKYANFTHRYAVTPVASLPFRTMEERLFEYVNEAEDIVASAVRSA</sequence>
<keyword evidence="4" id="KW-0808">Transferase</keyword>
<name>A0AAV2YVZ1_9STRA</name>
<reference evidence="11" key="2">
    <citation type="journal article" date="2023" name="Microbiol Resour">
        <title>Decontamination and Annotation of the Draft Genome Sequence of the Oomycete Lagenidium giganteum ARSEF 373.</title>
        <authorList>
            <person name="Morgan W.R."/>
            <person name="Tartar A."/>
        </authorList>
    </citation>
    <scope>NUCLEOTIDE SEQUENCE</scope>
    <source>
        <strain evidence="11">ARSEF 373</strain>
    </source>
</reference>
<accession>A0AAV2YVZ1</accession>
<keyword evidence="6" id="KW-0735">Signal-anchor</keyword>
<evidence type="ECO:0000313" key="11">
    <source>
        <dbReference type="EMBL" id="DAZ98170.1"/>
    </source>
</evidence>
<dbReference type="InterPro" id="IPR022751">
    <property type="entry name" value="Alpha_mannosyltransferase"/>
</dbReference>
<reference evidence="11" key="1">
    <citation type="submission" date="2022-11" db="EMBL/GenBank/DDBJ databases">
        <authorList>
            <person name="Morgan W.R."/>
            <person name="Tartar A."/>
        </authorList>
    </citation>
    <scope>NUCLEOTIDE SEQUENCE</scope>
    <source>
        <strain evidence="11">ARSEF 373</strain>
    </source>
</reference>
<keyword evidence="12" id="KW-1185">Reference proteome</keyword>